<reference evidence="1 2" key="2">
    <citation type="journal article" date="2012" name="Nature">
        <title>Insights into hominid evolution from the gorilla genome sequence.</title>
        <authorList>
            <person name="Scally A."/>
            <person name="Dutheil J.Y."/>
            <person name="Hillier L.W."/>
            <person name="Jordan G.E."/>
            <person name="Goodhead I."/>
            <person name="Herrero J."/>
            <person name="Hobolth A."/>
            <person name="Lappalainen T."/>
            <person name="Mailund T."/>
            <person name="Marques-Bonet T."/>
            <person name="McCarthy S."/>
            <person name="Montgomery S.H."/>
            <person name="Schwalie P.C."/>
            <person name="Tang Y.A."/>
            <person name="Ward M.C."/>
            <person name="Xue Y."/>
            <person name="Yngvadottir B."/>
            <person name="Alkan C."/>
            <person name="Andersen L.N."/>
            <person name="Ayub Q."/>
            <person name="Ball E.V."/>
            <person name="Beal K."/>
            <person name="Bradley B.J."/>
            <person name="Chen Y."/>
            <person name="Clee C.M."/>
            <person name="Fitzgerald S."/>
            <person name="Graves T.A."/>
            <person name="Gu Y."/>
            <person name="Heath P."/>
            <person name="Heger A."/>
            <person name="Karakoc E."/>
            <person name="Kolb-Kokocinski A."/>
            <person name="Laird G.K."/>
            <person name="Lunter G."/>
            <person name="Meader S."/>
            <person name="Mort M."/>
            <person name="Mullikin J.C."/>
            <person name="Munch K."/>
            <person name="O'Connor T.D."/>
            <person name="Phillips A.D."/>
            <person name="Prado-Martinez J."/>
            <person name="Rogers A.S."/>
            <person name="Sajjadian S."/>
            <person name="Schmidt D."/>
            <person name="Shaw K."/>
            <person name="Simpson J.T."/>
            <person name="Stenson P.D."/>
            <person name="Turner D.J."/>
            <person name="Vigilant L."/>
            <person name="Vilella A.J."/>
            <person name="Whitener W."/>
            <person name="Zhu B."/>
            <person name="Cooper D.N."/>
            <person name="de Jong P."/>
            <person name="Dermitzakis E.T."/>
            <person name="Eichler E.E."/>
            <person name="Flicek P."/>
            <person name="Goldman N."/>
            <person name="Mundy N.I."/>
            <person name="Ning Z."/>
            <person name="Odom D.T."/>
            <person name="Ponting C.P."/>
            <person name="Quail M.A."/>
            <person name="Ryder O.A."/>
            <person name="Searle S.M."/>
            <person name="Warren W.C."/>
            <person name="Wilson R.K."/>
            <person name="Schierup M.H."/>
            <person name="Rogers J."/>
            <person name="Tyler-Smith C."/>
            <person name="Durbin R."/>
        </authorList>
    </citation>
    <scope>NUCLEOTIDE SEQUENCE [LARGE SCALE GENOMIC DNA]</scope>
</reference>
<dbReference type="EMBL" id="CABD030121353">
    <property type="status" value="NOT_ANNOTATED_CDS"/>
    <property type="molecule type" value="Genomic_DNA"/>
</dbReference>
<reference evidence="2" key="1">
    <citation type="submission" date="2011-05" db="EMBL/GenBank/DDBJ databases">
        <title>Insights into the evolution of the great apes provided by the gorilla genome.</title>
        <authorList>
            <person name="Scally A."/>
        </authorList>
    </citation>
    <scope>NUCLEOTIDE SEQUENCE [LARGE SCALE GENOMIC DNA]</scope>
</reference>
<dbReference type="InterPro" id="IPR011989">
    <property type="entry name" value="ARM-like"/>
</dbReference>
<dbReference type="Ensembl" id="ENSGGOT00000061099.1">
    <property type="protein sequence ID" value="ENSGGOP00000046851.1"/>
    <property type="gene ID" value="ENSGGOG00000004400.3"/>
</dbReference>
<dbReference type="Gene3D" id="1.25.10.10">
    <property type="entry name" value="Leucine-rich Repeat Variant"/>
    <property type="match status" value="1"/>
</dbReference>
<evidence type="ECO:0000313" key="2">
    <source>
        <dbReference type="Proteomes" id="UP000001519"/>
    </source>
</evidence>
<dbReference type="Proteomes" id="UP000001519">
    <property type="component" value="Chromosome 22"/>
</dbReference>
<dbReference type="Bgee" id="ENSGGOG00000004400">
    <property type="expression patterns" value="Expressed in testis and 5 other cell types or tissues"/>
</dbReference>
<dbReference type="EMBL" id="CABD030121351">
    <property type="status" value="NOT_ANNOTATED_CDS"/>
    <property type="molecule type" value="Genomic_DNA"/>
</dbReference>
<evidence type="ECO:0000313" key="1">
    <source>
        <dbReference type="Ensembl" id="ENSGGOP00000046851.1"/>
    </source>
</evidence>
<proteinExistence type="predicted"/>
<dbReference type="EMBL" id="CABD030121349">
    <property type="status" value="NOT_ANNOTATED_CDS"/>
    <property type="molecule type" value="Genomic_DNA"/>
</dbReference>
<name>A0A2I2ZHW3_GORGO</name>
<reference evidence="1" key="3">
    <citation type="submission" date="2025-08" db="UniProtKB">
        <authorList>
            <consortium name="Ensembl"/>
        </authorList>
    </citation>
    <scope>IDENTIFICATION</scope>
</reference>
<organism evidence="1 2">
    <name type="scientific">Gorilla gorilla gorilla</name>
    <name type="common">Western lowland gorilla</name>
    <dbReference type="NCBI Taxonomy" id="9595"/>
    <lineage>
        <taxon>Eukaryota</taxon>
        <taxon>Metazoa</taxon>
        <taxon>Chordata</taxon>
        <taxon>Craniata</taxon>
        <taxon>Vertebrata</taxon>
        <taxon>Euteleostomi</taxon>
        <taxon>Mammalia</taxon>
        <taxon>Eutheria</taxon>
        <taxon>Euarchontoglires</taxon>
        <taxon>Primates</taxon>
        <taxon>Haplorrhini</taxon>
        <taxon>Catarrhini</taxon>
        <taxon>Hominidae</taxon>
        <taxon>Gorilla</taxon>
    </lineage>
</organism>
<dbReference type="PANTHER" id="PTHR12044:SF10">
    <property type="entry name" value="MEIOSIS INHIBITOR PROTEIN 1"/>
    <property type="match status" value="1"/>
</dbReference>
<accession>A0A2I2ZHW3</accession>
<dbReference type="EMBL" id="CABD030121350">
    <property type="status" value="NOT_ANNOTATED_CDS"/>
    <property type="molecule type" value="Genomic_DNA"/>
</dbReference>
<keyword evidence="2" id="KW-1185">Reference proteome</keyword>
<dbReference type="EMBL" id="CABD030121348">
    <property type="status" value="NOT_ANNOTATED_CDS"/>
    <property type="molecule type" value="Genomic_DNA"/>
</dbReference>
<dbReference type="InterPro" id="IPR052133">
    <property type="entry name" value="Immune_Signaling-Apoptosis_Reg"/>
</dbReference>
<dbReference type="GeneTree" id="ENSGT00390000002077"/>
<dbReference type="SUPFAM" id="SSF48371">
    <property type="entry name" value="ARM repeat"/>
    <property type="match status" value="1"/>
</dbReference>
<dbReference type="PANTHER" id="PTHR12044">
    <property type="entry name" value="BCL2 INTERACTING MEDIATOR OF CELL DEATH"/>
    <property type="match status" value="1"/>
</dbReference>
<dbReference type="EMBL" id="CABD030121352">
    <property type="status" value="NOT_ANNOTATED_CDS"/>
    <property type="molecule type" value="Genomic_DNA"/>
</dbReference>
<protein>
    <submittedName>
        <fullName evidence="1">Meiotic double-stranded break formation protein 1</fullName>
    </submittedName>
</protein>
<reference evidence="1" key="4">
    <citation type="submission" date="2025-09" db="UniProtKB">
        <authorList>
            <consortium name="Ensembl"/>
        </authorList>
    </citation>
    <scope>IDENTIFICATION</scope>
</reference>
<sequence length="506" mass="56215">MNQDGLAESAKNIEGSSGNTSLPLVLKKLLLSRDETLQVASAHCITAVLVHSPAKHAPAFIHADIPEFLFEHLSSSSEVLVWSSCNCLTLLAEEPLFFSKCHTVYGIEAVVRSLQGSLKMNNIELHKQGLLLFAEILTRQPEEIKLFTSSAMCRDAGHALQEAVSSPVLEVAAEALKATSAFLRKDHQSTPPVQYGELRALLEAMLNRCAEFSQTLLNRRPLGHASSRDSEKAILQKGKFLLSTLEGFRSACRLAIEFQSEPSAQENPFTAPSAKKEDTLEAFSEFLLSACDSLCIPMVMRHLEQTTHPALMEVFLSILHNLFVIVPHMKEKFSKKLASSSFIRLTLELKARFCSGLSHSALNQVCSNFLYYMCLNLLSAPEKTGPPSKEELSAVSELLQHGLPQISSRSPESLAFLSDRQYMEGAARQRQYCILLLFYLAYIHEDRFVSDAELFEAVQSFLLSLQDQGERPPLVVFKASIYLLAICQDKDNTLHEQLHCSLISIS</sequence>
<dbReference type="InterPro" id="IPR016024">
    <property type="entry name" value="ARM-type_fold"/>
</dbReference>
<dbReference type="AlphaFoldDB" id="A0A2I2ZHW3"/>